<gene>
    <name evidence="1" type="ORF">H8S11_12555</name>
</gene>
<dbReference type="EMBL" id="JACOPO010000011">
    <property type="protein sequence ID" value="MBC5723640.1"/>
    <property type="molecule type" value="Genomic_DNA"/>
</dbReference>
<dbReference type="RefSeq" id="WP_186853363.1">
    <property type="nucleotide sequence ID" value="NZ_JACOPO010000011.1"/>
</dbReference>
<evidence type="ECO:0000313" key="1">
    <source>
        <dbReference type="EMBL" id="MBC5723640.1"/>
    </source>
</evidence>
<dbReference type="AlphaFoldDB" id="A0A8J6IZ00"/>
<proteinExistence type="predicted"/>
<comment type="caution">
    <text evidence="1">The sequence shown here is derived from an EMBL/GenBank/DDBJ whole genome shotgun (WGS) entry which is preliminary data.</text>
</comment>
<dbReference type="Gene3D" id="3.30.429.10">
    <property type="entry name" value="Macrophage Migration Inhibitory Factor"/>
    <property type="match status" value="1"/>
</dbReference>
<accession>A0A8J6IZ00</accession>
<dbReference type="SUPFAM" id="SSF55331">
    <property type="entry name" value="Tautomerase/MIF"/>
    <property type="match status" value="1"/>
</dbReference>
<reference evidence="1" key="1">
    <citation type="submission" date="2020-08" db="EMBL/GenBank/DDBJ databases">
        <title>Genome public.</title>
        <authorList>
            <person name="Liu C."/>
            <person name="Sun Q."/>
        </authorList>
    </citation>
    <scope>NUCLEOTIDE SEQUENCE</scope>
    <source>
        <strain evidence="1">NSJ-23</strain>
    </source>
</reference>
<dbReference type="Proteomes" id="UP000628736">
    <property type="component" value="Unassembled WGS sequence"/>
</dbReference>
<sequence length="135" mass="15123">MSMPKGLDDLAVEKSLREITAATADILAPLMVRIGIYESDPEKIYEDGKCRGHLPPTVVFNCGPGRSLEAKNMLMNWVTEILSENLGCGKRDVRCHLLDRWEGPHLMIDGKPKDFSKKVKQDALHVQHSDAQRQA</sequence>
<evidence type="ECO:0008006" key="3">
    <source>
        <dbReference type="Google" id="ProtNLM"/>
    </source>
</evidence>
<organism evidence="1 2">
    <name type="scientific">Flintibacter hominis</name>
    <dbReference type="NCBI Taxonomy" id="2763048"/>
    <lineage>
        <taxon>Bacteria</taxon>
        <taxon>Bacillati</taxon>
        <taxon>Bacillota</taxon>
        <taxon>Clostridia</taxon>
        <taxon>Eubacteriales</taxon>
        <taxon>Flintibacter</taxon>
    </lineage>
</organism>
<dbReference type="InterPro" id="IPR014347">
    <property type="entry name" value="Tautomerase/MIF_sf"/>
</dbReference>
<name>A0A8J6IZ00_9FIRM</name>
<keyword evidence="2" id="KW-1185">Reference proteome</keyword>
<evidence type="ECO:0000313" key="2">
    <source>
        <dbReference type="Proteomes" id="UP000628736"/>
    </source>
</evidence>
<protein>
    <recommendedName>
        <fullName evidence="3">Tautomerase family protein</fullName>
    </recommendedName>
</protein>